<evidence type="ECO:0000313" key="2">
    <source>
        <dbReference type="EMBL" id="KAB7576964.1"/>
    </source>
</evidence>
<evidence type="ECO:0000313" key="5">
    <source>
        <dbReference type="EMBL" id="OOL79939.1"/>
    </source>
</evidence>
<protein>
    <submittedName>
        <fullName evidence="5">Uncharacterized protein</fullName>
    </submittedName>
</protein>
<dbReference type="Proteomes" id="UP000249070">
    <property type="component" value="Unassembled WGS sequence"/>
</dbReference>
<accession>A0A1B5FRM0</accession>
<dbReference type="EMBL" id="MVGJ01000116">
    <property type="protein sequence ID" value="OOL79939.1"/>
    <property type="molecule type" value="Genomic_DNA"/>
</dbReference>
<evidence type="ECO:0000313" key="9">
    <source>
        <dbReference type="Proteomes" id="UP000249070"/>
    </source>
</evidence>
<reference evidence="4" key="6">
    <citation type="submission" date="2023-03" db="EMBL/GenBank/DDBJ databases">
        <authorList>
            <person name="Shen W."/>
            <person name="Cai J."/>
        </authorList>
    </citation>
    <scope>NUCLEOTIDE SEQUENCE</scope>
    <source>
        <strain evidence="4">B1010-2</strain>
    </source>
</reference>
<dbReference type="Proteomes" id="UP001260956">
    <property type="component" value="Unassembled WGS sequence"/>
</dbReference>
<dbReference type="AlphaFoldDB" id="A0A1B5FRM0"/>
<gene>
    <name evidence="5" type="ORF">B1P95_13805</name>
    <name evidence="7" type="ORF">CYQ77_04955</name>
    <name evidence="6" type="ORF">DKP91_12430</name>
    <name evidence="2" type="ORF">GBM73_06385</name>
    <name evidence="3" type="ORF">M3X98_10865</name>
    <name evidence="4" type="ORF">P6Z85_14635</name>
</gene>
<evidence type="ECO:0000313" key="6">
    <source>
        <dbReference type="EMBL" id="PZM54481.1"/>
    </source>
</evidence>
<evidence type="ECO:0000313" key="11">
    <source>
        <dbReference type="Proteomes" id="UP000469871"/>
    </source>
</evidence>
<evidence type="ECO:0000313" key="7">
    <source>
        <dbReference type="EMBL" id="RXU89677.1"/>
    </source>
</evidence>
<dbReference type="Proteomes" id="UP000289562">
    <property type="component" value="Unassembled WGS sequence"/>
</dbReference>
<reference evidence="5 8" key="1">
    <citation type="submission" date="2017-02" db="EMBL/GenBank/DDBJ databases">
        <title>Clonality and virulence of isolates of VRE in Hematopoietic Stem Cell Transplanted (HSCT) patients.</title>
        <authorList>
            <person name="Marchi A.P."/>
            <person name="Martins R.C."/>
            <person name="Marie S.K."/>
            <person name="Levin A.S."/>
            <person name="Costa S.F."/>
        </authorList>
    </citation>
    <scope>NUCLEOTIDE SEQUENCE [LARGE SCALE GENOMIC DNA]</scope>
    <source>
        <strain evidence="5 8">LIM1759</strain>
    </source>
</reference>
<evidence type="ECO:0000313" key="8">
    <source>
        <dbReference type="Proteomes" id="UP000191171"/>
    </source>
</evidence>
<dbReference type="RefSeq" id="WP_002294058.1">
    <property type="nucleotide sequence ID" value="NZ_AP022341.1"/>
</dbReference>
<dbReference type="GeneID" id="70761982"/>
<sequence>MKMKIFKKFFAKNKISNSALIEKSLLLSIFFPTNNNKSEKEKSDKKIAYPLLLLLFSFYQVQKLFCFVIC</sequence>
<proteinExistence type="predicted"/>
<feature type="transmembrane region" description="Helical" evidence="1">
    <location>
        <begin position="47"/>
        <end position="65"/>
    </location>
</feature>
<dbReference type="EMBL" id="WEFP01000001">
    <property type="protein sequence ID" value="KAB7576964.1"/>
    <property type="molecule type" value="Genomic_DNA"/>
</dbReference>
<dbReference type="Proteomes" id="UP001141166">
    <property type="component" value="Unassembled WGS sequence"/>
</dbReference>
<reference evidence="2 11" key="4">
    <citation type="submission" date="2019-10" db="EMBL/GenBank/DDBJ databases">
        <title>Evolutionary dynamics of vancomycin-resistant Enterococcus faecium during gastrointestinal tract colonization and bloodstream infection in immunocompromised pediatric patients.</title>
        <authorList>
            <person name="Chilambi G.S."/>
            <person name="Nordstrom H.R."/>
            <person name="Evans D.R."/>
            <person name="Ferrolino J."/>
            <person name="Hayden R.T."/>
            <person name="Maron G.M."/>
            <person name="Vo A.N."/>
            <person name="Gilmore M.S."/>
            <person name="Wolf J."/>
            <person name="Rosch J.W."/>
            <person name="Van Tyne D."/>
        </authorList>
    </citation>
    <scope>NUCLEOTIDE SEQUENCE [LARGE SCALE GENOMIC DNA]</scope>
    <source>
        <strain evidence="2 11">VRECG27</strain>
    </source>
</reference>
<dbReference type="EMBL" id="JARPTX010000120">
    <property type="protein sequence ID" value="MDT2371342.1"/>
    <property type="molecule type" value="Genomic_DNA"/>
</dbReference>
<dbReference type="EMBL" id="QHGU01000082">
    <property type="protein sequence ID" value="PZM54481.1"/>
    <property type="molecule type" value="Genomic_DNA"/>
</dbReference>
<evidence type="ECO:0000256" key="1">
    <source>
        <dbReference type="SAM" id="Phobius"/>
    </source>
</evidence>
<dbReference type="Proteomes" id="UP000191171">
    <property type="component" value="Unassembled WGS sequence"/>
</dbReference>
<evidence type="ECO:0000313" key="10">
    <source>
        <dbReference type="Proteomes" id="UP000289562"/>
    </source>
</evidence>
<dbReference type="EMBL" id="PJVH01000011">
    <property type="protein sequence ID" value="RXU89677.1"/>
    <property type="molecule type" value="Genomic_DNA"/>
</dbReference>
<dbReference type="Proteomes" id="UP000469871">
    <property type="component" value="Unassembled WGS sequence"/>
</dbReference>
<evidence type="ECO:0000313" key="3">
    <source>
        <dbReference type="EMBL" id="MDC4248535.1"/>
    </source>
</evidence>
<name>A0A1B5FRM0_ENTFC</name>
<keyword evidence="1" id="KW-1133">Transmembrane helix</keyword>
<evidence type="ECO:0000313" key="4">
    <source>
        <dbReference type="EMBL" id="MDT2371342.1"/>
    </source>
</evidence>
<reference evidence="6 9" key="3">
    <citation type="submission" date="2018-05" db="EMBL/GenBank/DDBJ databases">
        <title>Vancomycin-resistant Enterococcus faecium strain from Chelyabinsk, Russia.</title>
        <authorList>
            <person name="Gostev V."/>
            <person name="Goncharov A."/>
            <person name="Kolodzhieva V."/>
            <person name="Suvorov A."/>
            <person name="Sidorenko S."/>
            <person name="Zueva L."/>
        </authorList>
    </citation>
    <scope>NUCLEOTIDE SEQUENCE [LARGE SCALE GENOMIC DNA]</scope>
    <source>
        <strain evidence="6 9">20</strain>
    </source>
</reference>
<organism evidence="5 8">
    <name type="scientific">Enterococcus faecium</name>
    <name type="common">Streptococcus faecium</name>
    <dbReference type="NCBI Taxonomy" id="1352"/>
    <lineage>
        <taxon>Bacteria</taxon>
        <taxon>Bacillati</taxon>
        <taxon>Bacillota</taxon>
        <taxon>Bacilli</taxon>
        <taxon>Lactobacillales</taxon>
        <taxon>Enterococcaceae</taxon>
        <taxon>Enterococcus</taxon>
    </lineage>
</organism>
<comment type="caution">
    <text evidence="5">The sequence shown here is derived from an EMBL/GenBank/DDBJ whole genome shotgun (WGS) entry which is preliminary data.</text>
</comment>
<keyword evidence="1" id="KW-0472">Membrane</keyword>
<dbReference type="EMBL" id="JAMWMK010000018">
    <property type="protein sequence ID" value="MDC4248535.1"/>
    <property type="molecule type" value="Genomic_DNA"/>
</dbReference>
<reference evidence="7 10" key="2">
    <citation type="submission" date="2017-12" db="EMBL/GenBank/DDBJ databases">
        <title>A pool of 800 enterococci isolated from chicken carcass rinse samples from New Zealand.</title>
        <authorList>
            <person name="Zhang J."/>
            <person name="Rogers L."/>
            <person name="Midwinter A."/>
            <person name="French N."/>
        </authorList>
    </citation>
    <scope>NUCLEOTIDE SEQUENCE [LARGE SCALE GENOMIC DNA]</scope>
    <source>
        <strain evidence="7 10">EN697</strain>
    </source>
</reference>
<keyword evidence="1" id="KW-0812">Transmembrane</keyword>
<reference evidence="3" key="5">
    <citation type="submission" date="2022-05" db="EMBL/GenBank/DDBJ databases">
        <title>Draft genome sequences of Clostridium perfringens strains isolated from Peru.</title>
        <authorList>
            <person name="Hurtado R."/>
            <person name="Lima L."/>
            <person name="Sousa T."/>
            <person name="Jaiswal A.K."/>
            <person name="Tiwari S."/>
            <person name="Maturrano L."/>
            <person name="Brenig B."/>
            <person name="Azevedo V."/>
        </authorList>
    </citation>
    <scope>NUCLEOTIDE SEQUENCE</scope>
    <source>
        <strain evidence="3">CP4</strain>
    </source>
</reference>